<dbReference type="EMBL" id="JACOGA010000017">
    <property type="protein sequence ID" value="MBC3875270.1"/>
    <property type="molecule type" value="Genomic_DNA"/>
</dbReference>
<gene>
    <name evidence="2" type="ORF">H8K55_16905</name>
</gene>
<evidence type="ECO:0000256" key="1">
    <source>
        <dbReference type="SAM" id="MobiDB-lite"/>
    </source>
</evidence>
<name>A0ABR6YFB8_9BURK</name>
<keyword evidence="3" id="KW-1185">Reference proteome</keyword>
<evidence type="ECO:0000313" key="2">
    <source>
        <dbReference type="EMBL" id="MBC3875270.1"/>
    </source>
</evidence>
<protein>
    <submittedName>
        <fullName evidence="2">MSHA biogenesis protein MshK</fullName>
    </submittedName>
</protein>
<reference evidence="2 3" key="1">
    <citation type="submission" date="2020-08" db="EMBL/GenBank/DDBJ databases">
        <title>Novel species isolated from subtropical streams in China.</title>
        <authorList>
            <person name="Lu H."/>
        </authorList>
    </citation>
    <scope>NUCLEOTIDE SEQUENCE [LARGE SCALE GENOMIC DNA]</scope>
    <source>
        <strain evidence="2 3">LX15W</strain>
    </source>
</reference>
<accession>A0ABR6YFB8</accession>
<organism evidence="2 3">
    <name type="scientific">Undibacterium flavidum</name>
    <dbReference type="NCBI Taxonomy" id="2762297"/>
    <lineage>
        <taxon>Bacteria</taxon>
        <taxon>Pseudomonadati</taxon>
        <taxon>Pseudomonadota</taxon>
        <taxon>Betaproteobacteria</taxon>
        <taxon>Burkholderiales</taxon>
        <taxon>Oxalobacteraceae</taxon>
        <taxon>Undibacterium</taxon>
    </lineage>
</organism>
<dbReference type="Proteomes" id="UP000624279">
    <property type="component" value="Unassembled WGS sequence"/>
</dbReference>
<proteinExistence type="predicted"/>
<comment type="caution">
    <text evidence="2">The sequence shown here is derived from an EMBL/GenBank/DDBJ whole genome shotgun (WGS) entry which is preliminary data.</text>
</comment>
<sequence>MQLPVHAQDLKDPTRPPNSLSPSREGLQEPSDPVLQSVLIAPNRKLAIIDGQTVKLYAKFGDQTLVRITETSVVLKRGSQLQTLNLHPDFSKKLIQSTAPSK</sequence>
<evidence type="ECO:0000313" key="3">
    <source>
        <dbReference type="Proteomes" id="UP000624279"/>
    </source>
</evidence>
<feature type="region of interest" description="Disordered" evidence="1">
    <location>
        <begin position="1"/>
        <end position="31"/>
    </location>
</feature>